<dbReference type="RefSeq" id="WP_264851337.1">
    <property type="nucleotide sequence ID" value="NZ_BRXR01000001.1"/>
</dbReference>
<sequence>MYYDDYRDISEFDELDDIDNMEESDEFEPPFFCPIYQQMFYGYRQFPTPPPFPPGTGGPMNMPPFGNQPGGPPFGNQPGGPQQGGVPMGPPPNFTPSKSQGEFKPQAGIAPQAIDPGAIRRCLYRYVYIWPRNGRGFWAWLTYVGRRSIAGYRWNGRRWVYFGMDLRMIESFYCY</sequence>
<dbReference type="EMBL" id="BRXR01000001">
    <property type="protein sequence ID" value="GLC32025.1"/>
    <property type="molecule type" value="Genomic_DNA"/>
</dbReference>
<keyword evidence="3" id="KW-1185">Reference proteome</keyword>
<feature type="compositionally biased region" description="Gly residues" evidence="1">
    <location>
        <begin position="77"/>
        <end position="87"/>
    </location>
</feature>
<protein>
    <recommendedName>
        <fullName evidence="4">Transporter</fullName>
    </recommendedName>
</protein>
<reference evidence="2 3" key="1">
    <citation type="journal article" date="2024" name="Int. J. Syst. Evol. Microbiol.">
        <title>Clostridium omnivorum sp. nov., isolated from anoxic soil under the treatment of reductive soil disinfestation.</title>
        <authorList>
            <person name="Ueki A."/>
            <person name="Tonouchi A."/>
            <person name="Kaku N."/>
            <person name="Honma S."/>
            <person name="Ueki K."/>
        </authorList>
    </citation>
    <scope>NUCLEOTIDE SEQUENCE [LARGE SCALE GENOMIC DNA]</scope>
    <source>
        <strain evidence="2 3">E14</strain>
    </source>
</reference>
<proteinExistence type="predicted"/>
<evidence type="ECO:0000313" key="2">
    <source>
        <dbReference type="EMBL" id="GLC32025.1"/>
    </source>
</evidence>
<gene>
    <name evidence="2" type="ORF">bsdE14_34350</name>
</gene>
<dbReference type="Proteomes" id="UP001208567">
    <property type="component" value="Unassembled WGS sequence"/>
</dbReference>
<organism evidence="2 3">
    <name type="scientific">Clostridium omnivorum</name>
    <dbReference type="NCBI Taxonomy" id="1604902"/>
    <lineage>
        <taxon>Bacteria</taxon>
        <taxon>Bacillati</taxon>
        <taxon>Bacillota</taxon>
        <taxon>Clostridia</taxon>
        <taxon>Eubacteriales</taxon>
        <taxon>Clostridiaceae</taxon>
        <taxon>Clostridium</taxon>
    </lineage>
</organism>
<name>A0ABQ5N9T7_9CLOT</name>
<evidence type="ECO:0000256" key="1">
    <source>
        <dbReference type="SAM" id="MobiDB-lite"/>
    </source>
</evidence>
<evidence type="ECO:0008006" key="4">
    <source>
        <dbReference type="Google" id="ProtNLM"/>
    </source>
</evidence>
<evidence type="ECO:0000313" key="3">
    <source>
        <dbReference type="Proteomes" id="UP001208567"/>
    </source>
</evidence>
<feature type="region of interest" description="Disordered" evidence="1">
    <location>
        <begin position="53"/>
        <end position="104"/>
    </location>
</feature>
<comment type="caution">
    <text evidence="2">The sequence shown here is derived from an EMBL/GenBank/DDBJ whole genome shotgun (WGS) entry which is preliminary data.</text>
</comment>
<accession>A0ABQ5N9T7</accession>